<keyword evidence="1" id="KW-1133">Transmembrane helix</keyword>
<dbReference type="EMBL" id="CP003345">
    <property type="protein sequence ID" value="AFM04448.1"/>
    <property type="molecule type" value="Genomic_DNA"/>
</dbReference>
<organism evidence="3 4">
    <name type="scientific">Bernardetia litoralis (strain ATCC 23117 / DSM 6794 / NBRC 15988 / NCIMB 1366 / Fx l1 / Sio-4)</name>
    <name type="common">Flexibacter litoralis</name>
    <dbReference type="NCBI Taxonomy" id="880071"/>
    <lineage>
        <taxon>Bacteria</taxon>
        <taxon>Pseudomonadati</taxon>
        <taxon>Bacteroidota</taxon>
        <taxon>Cytophagia</taxon>
        <taxon>Cytophagales</taxon>
        <taxon>Bernardetiaceae</taxon>
        <taxon>Bernardetia</taxon>
    </lineage>
</organism>
<reference evidence="4" key="1">
    <citation type="submission" date="2012-06" db="EMBL/GenBank/DDBJ databases">
        <title>The complete genome of Flexibacter litoralis DSM 6794.</title>
        <authorList>
            <person name="Lucas S."/>
            <person name="Copeland A."/>
            <person name="Lapidus A."/>
            <person name="Glavina del Rio T."/>
            <person name="Dalin E."/>
            <person name="Tice H."/>
            <person name="Bruce D."/>
            <person name="Goodwin L."/>
            <person name="Pitluck S."/>
            <person name="Peters L."/>
            <person name="Ovchinnikova G."/>
            <person name="Lu M."/>
            <person name="Kyrpides N."/>
            <person name="Mavromatis K."/>
            <person name="Ivanova N."/>
            <person name="Brettin T."/>
            <person name="Detter J.C."/>
            <person name="Han C."/>
            <person name="Larimer F."/>
            <person name="Land M."/>
            <person name="Hauser L."/>
            <person name="Markowitz V."/>
            <person name="Cheng J.-F."/>
            <person name="Hugenholtz P."/>
            <person name="Woyke T."/>
            <person name="Wu D."/>
            <person name="Spring S."/>
            <person name="Lang E."/>
            <person name="Kopitz M."/>
            <person name="Brambilla E."/>
            <person name="Klenk H.-P."/>
            <person name="Eisen J.A."/>
        </authorList>
    </citation>
    <scope>NUCLEOTIDE SEQUENCE [LARGE SCALE GENOMIC DNA]</scope>
    <source>
        <strain evidence="4">ATCC 23117 / DSM 6794 / NBRC 15988 / NCIMB 1366 / Sio-4</strain>
    </source>
</reference>
<evidence type="ECO:0000313" key="4">
    <source>
        <dbReference type="Proteomes" id="UP000006054"/>
    </source>
</evidence>
<protein>
    <recommendedName>
        <fullName evidence="2">Outer membrane protein beta-barrel domain-containing protein</fullName>
    </recommendedName>
</protein>
<dbReference type="InterPro" id="IPR011250">
    <property type="entry name" value="OMP/PagP_B-barrel"/>
</dbReference>
<dbReference type="AlphaFoldDB" id="I4AKG3"/>
<sequence length="292" mass="33128" precursor="true">MVYSSLKHQYKNLYISYLQKKIFSLFVLLFFGISINLFSNSLAFCQYQTTIIADSVQIDSYNSLDSTLLPQKVRTNFSLGFRGGITNGQFEISNPEKNDKNASSTGSVLTFFANYKINSHFSVQPELAIGRYRSNNTLYRIALLQGTIDYTISTFDLNLMGIYSYPITDWFSLSAEAGVSAAILYSSFGKVIAPNTRITGKYDINSDNQFEKFNYGAIVGIIPSFHLKNATIQASARYRYGLNNINSFDYKLNRYLANAERTIQTRDILFQVGFFIPIYRNAKLKESVISNQ</sequence>
<dbReference type="Proteomes" id="UP000006054">
    <property type="component" value="Chromosome"/>
</dbReference>
<dbReference type="Pfam" id="PF13568">
    <property type="entry name" value="OMP_b-brl_2"/>
    <property type="match status" value="1"/>
</dbReference>
<name>I4AKG3_BERLS</name>
<keyword evidence="1" id="KW-0472">Membrane</keyword>
<keyword evidence="4" id="KW-1185">Reference proteome</keyword>
<evidence type="ECO:0000256" key="1">
    <source>
        <dbReference type="SAM" id="Phobius"/>
    </source>
</evidence>
<dbReference type="HOGENOM" id="CLU_952322_0_0_10"/>
<keyword evidence="1" id="KW-0812">Transmembrane</keyword>
<accession>I4AKG3</accession>
<evidence type="ECO:0000313" key="3">
    <source>
        <dbReference type="EMBL" id="AFM04448.1"/>
    </source>
</evidence>
<dbReference type="InterPro" id="IPR025665">
    <property type="entry name" value="Beta-barrel_OMP_2"/>
</dbReference>
<feature type="domain" description="Outer membrane protein beta-barrel" evidence="2">
    <location>
        <begin position="74"/>
        <end position="245"/>
    </location>
</feature>
<gene>
    <name evidence="3" type="ordered locus">Fleli_2065</name>
</gene>
<feature type="transmembrane region" description="Helical" evidence="1">
    <location>
        <begin position="21"/>
        <end position="39"/>
    </location>
</feature>
<dbReference type="SUPFAM" id="SSF56925">
    <property type="entry name" value="OMPA-like"/>
    <property type="match status" value="1"/>
</dbReference>
<proteinExistence type="predicted"/>
<dbReference type="KEGG" id="fli:Fleli_2065"/>
<evidence type="ECO:0000259" key="2">
    <source>
        <dbReference type="Pfam" id="PF13568"/>
    </source>
</evidence>